<proteinExistence type="predicted"/>
<dbReference type="AlphaFoldDB" id="H6QBA6"/>
<dbReference type="Proteomes" id="UP000009062">
    <property type="component" value="Chromosome"/>
</dbReference>
<evidence type="ECO:0000313" key="1">
    <source>
        <dbReference type="EMBL" id="AFA40182.1"/>
    </source>
</evidence>
<dbReference type="STRING" id="698757.Pogu_2155"/>
<dbReference type="InterPro" id="IPR036390">
    <property type="entry name" value="WH_DNA-bd_sf"/>
</dbReference>
<protein>
    <submittedName>
        <fullName evidence="1">Sugar-specific transcriptional regulator TrmB</fullName>
    </submittedName>
</protein>
<dbReference type="Gene3D" id="1.10.10.10">
    <property type="entry name" value="Winged helix-like DNA-binding domain superfamily/Winged helix DNA-binding domain"/>
    <property type="match status" value="1"/>
</dbReference>
<organism evidence="1 2">
    <name type="scientific">Pyrobaculum oguniense (strain DSM 13380 / JCM 10595 / TE7)</name>
    <dbReference type="NCBI Taxonomy" id="698757"/>
    <lineage>
        <taxon>Archaea</taxon>
        <taxon>Thermoproteota</taxon>
        <taxon>Thermoprotei</taxon>
        <taxon>Thermoproteales</taxon>
        <taxon>Thermoproteaceae</taxon>
        <taxon>Pyrobaculum</taxon>
    </lineage>
</organism>
<dbReference type="HOGENOM" id="CLU_1149846_0_0_2"/>
<accession>H6QBA6</accession>
<reference evidence="1 2" key="1">
    <citation type="journal article" date="2012" name="Stand. Genomic Sci.">
        <title>Complete genome sequence of Pyrobaculum oguniense.</title>
        <authorList>
            <person name="Bernick D.L."/>
            <person name="Karplus K."/>
            <person name="Lui L.M."/>
            <person name="Coker J.K."/>
            <person name="Murphy J.N."/>
            <person name="Chan P.P."/>
            <person name="Cozen A.E."/>
            <person name="Lowe T.M."/>
        </authorList>
    </citation>
    <scope>NUCLEOTIDE SEQUENCE [LARGE SCALE GENOMIC DNA]</scope>
    <source>
        <strain evidence="1 2">TE7</strain>
    </source>
</reference>
<dbReference type="EMBL" id="CP003316">
    <property type="protein sequence ID" value="AFA40182.1"/>
    <property type="molecule type" value="Genomic_DNA"/>
</dbReference>
<evidence type="ECO:0000313" key="2">
    <source>
        <dbReference type="Proteomes" id="UP000009062"/>
    </source>
</evidence>
<dbReference type="KEGG" id="pog:Pogu_2155"/>
<name>H6QBA6_PYROT</name>
<gene>
    <name evidence="1" type="ordered locus">Pogu_2155</name>
</gene>
<dbReference type="eggNOG" id="arCOG07035">
    <property type="taxonomic scope" value="Archaea"/>
</dbReference>
<keyword evidence="2" id="KW-1185">Reference proteome</keyword>
<dbReference type="SUPFAM" id="SSF46785">
    <property type="entry name" value="Winged helix' DNA-binding domain"/>
    <property type="match status" value="1"/>
</dbReference>
<sequence length="250" mass="29304">MGRDSVEKRIVEHLYFKYHDFDTTLRNLSRELGIPYSTVREAVLRLEAEGVVYVLRLEREHIVRLKSIEKALEKGYLPPEILLKWFGYIMPIAARKNGHYIGDEIYYTLPFRIRRHEAFARVTFLELMSRRYMDPHLARLGELPRFSLLFYRTVLVPEDSVRKKVCKDLGIECLGYYEPAYGFFAFLVYTIKKTLGISWAEAYCKALELIQEYIRETKAGESLAESLVDAVLENMKNSACKLKNTSNFNY</sequence>
<dbReference type="InterPro" id="IPR036388">
    <property type="entry name" value="WH-like_DNA-bd_sf"/>
</dbReference>